<proteinExistence type="predicted"/>
<gene>
    <name evidence="1" type="ORF">DI53_1648</name>
</gene>
<dbReference type="OrthoDB" id="706875at2"/>
<dbReference type="STRING" id="1229276.DI53_1648"/>
<sequence>MAVEKSSLGLKRIGIADVLPTALPTVFTELEDAQIDSASVTESEPTTEDVRIEQKKGIYRRIETAEGSTVFTVQLYDVSADNIAALKGGTVTPATAQVGKRWARKETVEVTKALELVTLDDYKIYIPNGYVIALITWALSKSALATITLTITAQDHELGDILIEEPLED</sequence>
<protein>
    <submittedName>
        <fullName evidence="1">Uncharacterized protein</fullName>
    </submittedName>
</protein>
<dbReference type="PATRIC" id="fig|1229276.3.peg.1701"/>
<evidence type="ECO:0000313" key="1">
    <source>
        <dbReference type="EMBL" id="KGE14619.1"/>
    </source>
</evidence>
<reference evidence="1 2" key="2">
    <citation type="journal article" date="2015" name="PLoS ONE">
        <title>Whole-Genome Optical Mapping and Finished Genome Sequence of Sphingobacterium deserti sp. nov., a New Species Isolated from the Western Desert of China.</title>
        <authorList>
            <person name="Teng C."/>
            <person name="Zhou Z."/>
            <person name="Molnar I."/>
            <person name="Li X."/>
            <person name="Tang R."/>
            <person name="Chen M."/>
            <person name="Wang L."/>
            <person name="Su S."/>
            <person name="Zhang W."/>
            <person name="Lin M."/>
        </authorList>
    </citation>
    <scope>NUCLEOTIDE SEQUENCE [LARGE SCALE GENOMIC DNA]</scope>
    <source>
        <strain evidence="2">ACCC05744</strain>
    </source>
</reference>
<keyword evidence="2" id="KW-1185">Reference proteome</keyword>
<dbReference type="EMBL" id="JJMU01000024">
    <property type="protein sequence ID" value="KGE14619.1"/>
    <property type="molecule type" value="Genomic_DNA"/>
</dbReference>
<accession>A0A0B8T7U0</accession>
<name>A0A0B8T7U0_9SPHI</name>
<dbReference type="Proteomes" id="UP000031802">
    <property type="component" value="Unassembled WGS sequence"/>
</dbReference>
<dbReference type="AlphaFoldDB" id="A0A0B8T7U0"/>
<organism evidence="1 2">
    <name type="scientific">Sphingobacterium deserti</name>
    <dbReference type="NCBI Taxonomy" id="1229276"/>
    <lineage>
        <taxon>Bacteria</taxon>
        <taxon>Pseudomonadati</taxon>
        <taxon>Bacteroidota</taxon>
        <taxon>Sphingobacteriia</taxon>
        <taxon>Sphingobacteriales</taxon>
        <taxon>Sphingobacteriaceae</taxon>
        <taxon>Sphingobacterium</taxon>
    </lineage>
</organism>
<evidence type="ECO:0000313" key="2">
    <source>
        <dbReference type="Proteomes" id="UP000031802"/>
    </source>
</evidence>
<dbReference type="RefSeq" id="WP_037497489.1">
    <property type="nucleotide sequence ID" value="NZ_JJMU01000024.1"/>
</dbReference>
<reference evidence="2" key="1">
    <citation type="submission" date="2014-04" db="EMBL/GenBank/DDBJ databases">
        <title>Whole-Genome optical mapping and complete genome sequence of Sphingobacterium deserti sp. nov., a new spaces isolated from desert in the west of China.</title>
        <authorList>
            <person name="Teng C."/>
            <person name="Zhou Z."/>
            <person name="Li X."/>
            <person name="Chen M."/>
            <person name="Lin M."/>
            <person name="Wang L."/>
            <person name="Su S."/>
            <person name="Zhang C."/>
            <person name="Zhang W."/>
        </authorList>
    </citation>
    <scope>NUCLEOTIDE SEQUENCE [LARGE SCALE GENOMIC DNA]</scope>
    <source>
        <strain evidence="2">ACCC05744</strain>
    </source>
</reference>
<comment type="caution">
    <text evidence="1">The sequence shown here is derived from an EMBL/GenBank/DDBJ whole genome shotgun (WGS) entry which is preliminary data.</text>
</comment>